<evidence type="ECO:0000313" key="8">
    <source>
        <dbReference type="EMBL" id="VVP15022.1"/>
    </source>
</evidence>
<evidence type="ECO:0000259" key="6">
    <source>
        <dbReference type="Pfam" id="PF00389"/>
    </source>
</evidence>
<feature type="region of interest" description="Disordered" evidence="5">
    <location>
        <begin position="1"/>
        <end position="23"/>
    </location>
</feature>
<dbReference type="EMBL" id="CABVIJ010000016">
    <property type="protein sequence ID" value="VVP15022.1"/>
    <property type="molecule type" value="Genomic_DNA"/>
</dbReference>
<dbReference type="Proteomes" id="UP000325779">
    <property type="component" value="Unassembled WGS sequence"/>
</dbReference>
<dbReference type="SUPFAM" id="SSF51735">
    <property type="entry name" value="NAD(P)-binding Rossmann-fold domains"/>
    <property type="match status" value="1"/>
</dbReference>
<evidence type="ECO:0000313" key="9">
    <source>
        <dbReference type="Proteomes" id="UP000325779"/>
    </source>
</evidence>
<dbReference type="InterPro" id="IPR036291">
    <property type="entry name" value="NAD(P)-bd_dom_sf"/>
</dbReference>
<protein>
    <submittedName>
        <fullName evidence="8">Glyoxylate/hydroxypyruvate reductase B</fullName>
        <ecNumber evidence="8">1.1.1.81</ecNumber>
    </submittedName>
</protein>
<feature type="domain" description="D-isomer specific 2-hydroxyacid dehydrogenase catalytic" evidence="6">
    <location>
        <begin position="92"/>
        <end position="405"/>
    </location>
</feature>
<dbReference type="CDD" id="cd05301">
    <property type="entry name" value="GDH"/>
    <property type="match status" value="1"/>
</dbReference>
<dbReference type="AlphaFoldDB" id="A0ABD7VIF4"/>
<dbReference type="FunFam" id="3.40.50.720:FF:000462">
    <property type="entry name" value="Glyoxylate reductase (NADP+)"/>
    <property type="match status" value="1"/>
</dbReference>
<reference evidence="8 9" key="1">
    <citation type="submission" date="2019-09" db="EMBL/GenBank/DDBJ databases">
        <authorList>
            <person name="Chandra G."/>
            <person name="Truman W A."/>
        </authorList>
    </citation>
    <scope>NUCLEOTIDE SEQUENCE [LARGE SCALE GENOMIC DNA]</scope>
    <source>
        <strain evidence="8">PS732</strain>
    </source>
</reference>
<evidence type="ECO:0000256" key="1">
    <source>
        <dbReference type="ARBA" id="ARBA00005854"/>
    </source>
</evidence>
<dbReference type="PROSITE" id="PS00671">
    <property type="entry name" value="D_2_HYDROXYACID_DH_3"/>
    <property type="match status" value="1"/>
</dbReference>
<dbReference type="Gene3D" id="3.40.50.720">
    <property type="entry name" value="NAD(P)-binding Rossmann-like Domain"/>
    <property type="match status" value="2"/>
</dbReference>
<keyword evidence="2 4" id="KW-0560">Oxidoreductase</keyword>
<evidence type="ECO:0000256" key="3">
    <source>
        <dbReference type="ARBA" id="ARBA00023027"/>
    </source>
</evidence>
<dbReference type="EC" id="1.1.1.81" evidence="8"/>
<evidence type="ECO:0000259" key="7">
    <source>
        <dbReference type="Pfam" id="PF02826"/>
    </source>
</evidence>
<dbReference type="InterPro" id="IPR050223">
    <property type="entry name" value="D-isomer_2-hydroxyacid_DH"/>
</dbReference>
<evidence type="ECO:0000256" key="2">
    <source>
        <dbReference type="ARBA" id="ARBA00023002"/>
    </source>
</evidence>
<dbReference type="GO" id="GO:0016618">
    <property type="term" value="F:hydroxypyruvate reductase [NAD(P)H] activity"/>
    <property type="evidence" value="ECO:0007669"/>
    <property type="project" value="UniProtKB-EC"/>
</dbReference>
<evidence type="ECO:0000256" key="5">
    <source>
        <dbReference type="SAM" id="MobiDB-lite"/>
    </source>
</evidence>
<organism evidence="8 9">
    <name type="scientific">Pseudomonas fluorescens</name>
    <dbReference type="NCBI Taxonomy" id="294"/>
    <lineage>
        <taxon>Bacteria</taxon>
        <taxon>Pseudomonadati</taxon>
        <taxon>Pseudomonadota</taxon>
        <taxon>Gammaproteobacteria</taxon>
        <taxon>Pseudomonadales</taxon>
        <taxon>Pseudomonadaceae</taxon>
        <taxon>Pseudomonas</taxon>
    </lineage>
</organism>
<dbReference type="InterPro" id="IPR006140">
    <property type="entry name" value="D-isomer_DH_NAD-bd"/>
</dbReference>
<dbReference type="SUPFAM" id="SSF52283">
    <property type="entry name" value="Formate/glycerate dehydrogenase catalytic domain-like"/>
    <property type="match status" value="1"/>
</dbReference>
<comment type="similarity">
    <text evidence="1 4">Belongs to the D-isomer specific 2-hydroxyacid dehydrogenase family.</text>
</comment>
<dbReference type="PANTHER" id="PTHR10996:SF283">
    <property type="entry name" value="GLYOXYLATE_HYDROXYPYRUVATE REDUCTASE B"/>
    <property type="match status" value="1"/>
</dbReference>
<keyword evidence="3" id="KW-0520">NAD</keyword>
<gene>
    <name evidence="8" type="primary">ghrB_1</name>
    <name evidence="8" type="ORF">PS732_03571</name>
</gene>
<dbReference type="InterPro" id="IPR029753">
    <property type="entry name" value="D-isomer_DH_CS"/>
</dbReference>
<comment type="caution">
    <text evidence="8">The sequence shown here is derived from an EMBL/GenBank/DDBJ whole genome shotgun (WGS) entry which is preliminary data.</text>
</comment>
<dbReference type="PANTHER" id="PTHR10996">
    <property type="entry name" value="2-HYDROXYACID DEHYDROGENASE-RELATED"/>
    <property type="match status" value="1"/>
</dbReference>
<evidence type="ECO:0000256" key="4">
    <source>
        <dbReference type="RuleBase" id="RU003719"/>
    </source>
</evidence>
<accession>A0ABD7VIF4</accession>
<dbReference type="InterPro" id="IPR006139">
    <property type="entry name" value="D-isomer_2_OHA_DH_cat_dom"/>
</dbReference>
<name>A0ABD7VIF4_PSEFL</name>
<feature type="domain" description="D-isomer specific 2-hydroxyacid dehydrogenase NAD-binding" evidence="7">
    <location>
        <begin position="196"/>
        <end position="373"/>
    </location>
</feature>
<dbReference type="Pfam" id="PF02826">
    <property type="entry name" value="2-Hacid_dh_C"/>
    <property type="match status" value="1"/>
</dbReference>
<dbReference type="Pfam" id="PF00389">
    <property type="entry name" value="2-Hacid_dh"/>
    <property type="match status" value="1"/>
</dbReference>
<sequence>MPPDRSRSEGTPSPSERAARRSKPFWLLFRRLEKVTRRKGGTLISNTPSNGYTPKTPKNMVGPEAAKTPQNKNVSVLGIKPEQEPKTMKKTVLAFSRITPPMIERLQQEFDVIVPNPKAGDINAQFNEALPHAHGLIGVGRKLGKAQLETAAKLEVVSSVSVGYDNYDLDYFNERGIMLTNTPDVLTESTADLAFTLIMSSARRVAELDAWTKAGQWQASIGAPLFGCDVHGKTLGIVGMGNIGAAVARRGRFGFNMPIIYSGNSRKTELEQELGAQFRSLDQLLAEADFVCLVVPLSDKTRHLISHRELALMKPSAILVNISRGPVVDEPALIEALQNNRIRGAGLDVYEKEPLAESPLFQLKNAVTLPHIGSATHETREAMANRALANLRSALLGERPQDLVNPQVWRG</sequence>
<proteinExistence type="inferred from homology"/>